<reference evidence="1 2" key="1">
    <citation type="submission" date="2018-05" db="EMBL/GenBank/DDBJ databases">
        <title>Vancomycin-resistant Enterococcus faecium strain from Chelyabinsk, Russia.</title>
        <authorList>
            <person name="Gostev V."/>
            <person name="Goncharov A."/>
            <person name="Kolodzhieva V."/>
            <person name="Suvorov A."/>
            <person name="Sidorenko S."/>
            <person name="Zueva L."/>
        </authorList>
    </citation>
    <scope>NUCLEOTIDE SEQUENCE [LARGE SCALE GENOMIC DNA]</scope>
    <source>
        <strain evidence="1 2">20</strain>
    </source>
</reference>
<gene>
    <name evidence="1" type="ORF">DKP91_03660</name>
</gene>
<organism evidence="1 2">
    <name type="scientific">Enterococcus faecium</name>
    <name type="common">Streptococcus faecium</name>
    <dbReference type="NCBI Taxonomy" id="1352"/>
    <lineage>
        <taxon>Bacteria</taxon>
        <taxon>Bacillati</taxon>
        <taxon>Bacillota</taxon>
        <taxon>Bacilli</taxon>
        <taxon>Lactobacillales</taxon>
        <taxon>Enterococcaceae</taxon>
        <taxon>Enterococcus</taxon>
    </lineage>
</organism>
<accession>A0A133CPG0</accession>
<name>A0A133CPG0_ENTFC</name>
<evidence type="ECO:0000313" key="1">
    <source>
        <dbReference type="EMBL" id="PZM56571.1"/>
    </source>
</evidence>
<proteinExistence type="predicted"/>
<dbReference type="EMBL" id="QHGU01000011">
    <property type="protein sequence ID" value="PZM56571.1"/>
    <property type="molecule type" value="Genomic_DNA"/>
</dbReference>
<sequence length="93" mass="11099">MRPSFLLFFKYKHFFPFSQLTCLALTLQHEQKKEKNTSKYADKKRIQATKSDQLFGSRFFTTNTIKIYTKLSLGISYIFFTHTTFILIKRNSQ</sequence>
<evidence type="ECO:0000313" key="2">
    <source>
        <dbReference type="Proteomes" id="UP000249070"/>
    </source>
</evidence>
<dbReference type="Proteomes" id="UP000249070">
    <property type="component" value="Unassembled WGS sequence"/>
</dbReference>
<comment type="caution">
    <text evidence="1">The sequence shown here is derived from an EMBL/GenBank/DDBJ whole genome shotgun (WGS) entry which is preliminary data.</text>
</comment>
<protein>
    <submittedName>
        <fullName evidence="1">Uncharacterized protein</fullName>
    </submittedName>
</protein>
<dbReference type="AlphaFoldDB" id="A0A133CPG0"/>